<dbReference type="SUPFAM" id="SSF49354">
    <property type="entry name" value="PapD-like"/>
    <property type="match status" value="1"/>
</dbReference>
<feature type="repeat" description="ANK" evidence="3">
    <location>
        <begin position="156"/>
        <end position="188"/>
    </location>
</feature>
<proteinExistence type="predicted"/>
<evidence type="ECO:0000256" key="1">
    <source>
        <dbReference type="ARBA" id="ARBA00022737"/>
    </source>
</evidence>
<dbReference type="Pfam" id="PF00023">
    <property type="entry name" value="Ank"/>
    <property type="match status" value="1"/>
</dbReference>
<sequence length="367" mass="40026">MMGSSVWSHPILLQSGSIQGRNVTELTLRSVMYTMPVAFRLQPVNKPRYSVRPQSGIIPPLVTLTVEIVYHLPPGSMLPDKFAHCDDSFLLRSVVVPGVAIKDPLSTFDAVPNEWFMTRKKQVFIDSGTKVMFVGSSVLVHLVIDGAMDEIRKSRSGSTPLEAAATAGEALIVELLLAHKAWTERSSNLGPIHLAAGGPFGSGLSDEQTVKLLLQKGANKEIRNKLGKTAFDVAAEYGYARLFDTLKLRDNFCVAARKGETRTLQRLIKNGVVINGRDQNGWTALHRASFKGKLEAVRVLIDNGVDIEAKDEEGYTDVTATIGVPFGNGKPGKEVESKMAEMKRRAGRARVLRGSFDRSSMAPVAVL</sequence>
<dbReference type="Pfam" id="PF12796">
    <property type="entry name" value="Ank_2"/>
    <property type="match status" value="1"/>
</dbReference>
<dbReference type="PROSITE" id="PS50088">
    <property type="entry name" value="ANK_REPEAT"/>
    <property type="match status" value="2"/>
</dbReference>
<dbReference type="PROSITE" id="PS50297">
    <property type="entry name" value="ANK_REP_REGION"/>
    <property type="match status" value="2"/>
</dbReference>
<dbReference type="Proteomes" id="UP001054252">
    <property type="component" value="Unassembled WGS sequence"/>
</dbReference>
<organism evidence="5 6">
    <name type="scientific">Rubroshorea leprosula</name>
    <dbReference type="NCBI Taxonomy" id="152421"/>
    <lineage>
        <taxon>Eukaryota</taxon>
        <taxon>Viridiplantae</taxon>
        <taxon>Streptophyta</taxon>
        <taxon>Embryophyta</taxon>
        <taxon>Tracheophyta</taxon>
        <taxon>Spermatophyta</taxon>
        <taxon>Magnoliopsida</taxon>
        <taxon>eudicotyledons</taxon>
        <taxon>Gunneridae</taxon>
        <taxon>Pentapetalae</taxon>
        <taxon>rosids</taxon>
        <taxon>malvids</taxon>
        <taxon>Malvales</taxon>
        <taxon>Dipterocarpaceae</taxon>
        <taxon>Rubroshorea</taxon>
    </lineage>
</organism>
<evidence type="ECO:0000259" key="4">
    <source>
        <dbReference type="PROSITE" id="PS50202"/>
    </source>
</evidence>
<dbReference type="InterPro" id="IPR013783">
    <property type="entry name" value="Ig-like_fold"/>
</dbReference>
<evidence type="ECO:0000256" key="2">
    <source>
        <dbReference type="ARBA" id="ARBA00023043"/>
    </source>
</evidence>
<dbReference type="Gene3D" id="1.25.40.20">
    <property type="entry name" value="Ankyrin repeat-containing domain"/>
    <property type="match status" value="2"/>
</dbReference>
<dbReference type="AlphaFoldDB" id="A0AAV5LEA3"/>
<accession>A0AAV5LEA3</accession>
<dbReference type="Gene3D" id="2.60.40.10">
    <property type="entry name" value="Immunoglobulins"/>
    <property type="match status" value="1"/>
</dbReference>
<evidence type="ECO:0000313" key="6">
    <source>
        <dbReference type="Proteomes" id="UP001054252"/>
    </source>
</evidence>
<dbReference type="InterPro" id="IPR002110">
    <property type="entry name" value="Ankyrin_rpt"/>
</dbReference>
<evidence type="ECO:0000256" key="3">
    <source>
        <dbReference type="PROSITE-ProRule" id="PRU00023"/>
    </source>
</evidence>
<keyword evidence="6" id="KW-1185">Reference proteome</keyword>
<feature type="repeat" description="ANK" evidence="3">
    <location>
        <begin position="280"/>
        <end position="312"/>
    </location>
</feature>
<dbReference type="InterPro" id="IPR036770">
    <property type="entry name" value="Ankyrin_rpt-contain_sf"/>
</dbReference>
<comment type="caution">
    <text evidence="5">The sequence shown here is derived from an EMBL/GenBank/DDBJ whole genome shotgun (WGS) entry which is preliminary data.</text>
</comment>
<name>A0AAV5LEA3_9ROSI</name>
<dbReference type="EMBL" id="BPVZ01000112">
    <property type="protein sequence ID" value="GKV35584.1"/>
    <property type="molecule type" value="Genomic_DNA"/>
</dbReference>
<keyword evidence="2 3" id="KW-0040">ANK repeat</keyword>
<gene>
    <name evidence="5" type="ORF">SLEP1_g43832</name>
</gene>
<keyword evidence="1" id="KW-0677">Repeat</keyword>
<dbReference type="SMART" id="SM00248">
    <property type="entry name" value="ANK"/>
    <property type="match status" value="4"/>
</dbReference>
<dbReference type="InterPro" id="IPR000535">
    <property type="entry name" value="MSP_dom"/>
</dbReference>
<dbReference type="SUPFAM" id="SSF48403">
    <property type="entry name" value="Ankyrin repeat"/>
    <property type="match status" value="1"/>
</dbReference>
<feature type="domain" description="MSP" evidence="4">
    <location>
        <begin position="1"/>
        <end position="134"/>
    </location>
</feature>
<reference evidence="5 6" key="1">
    <citation type="journal article" date="2021" name="Commun. Biol.">
        <title>The genome of Shorea leprosula (Dipterocarpaceae) highlights the ecological relevance of drought in aseasonal tropical rainforests.</title>
        <authorList>
            <person name="Ng K.K.S."/>
            <person name="Kobayashi M.J."/>
            <person name="Fawcett J.A."/>
            <person name="Hatakeyama M."/>
            <person name="Paape T."/>
            <person name="Ng C.H."/>
            <person name="Ang C.C."/>
            <person name="Tnah L.H."/>
            <person name="Lee C.T."/>
            <person name="Nishiyama T."/>
            <person name="Sese J."/>
            <person name="O'Brien M.J."/>
            <person name="Copetti D."/>
            <person name="Mohd Noor M.I."/>
            <person name="Ong R.C."/>
            <person name="Putra M."/>
            <person name="Sireger I.Z."/>
            <person name="Indrioko S."/>
            <person name="Kosugi Y."/>
            <person name="Izuno A."/>
            <person name="Isagi Y."/>
            <person name="Lee S.L."/>
            <person name="Shimizu K.K."/>
        </authorList>
    </citation>
    <scope>NUCLEOTIDE SEQUENCE [LARGE SCALE GENOMIC DNA]</scope>
    <source>
        <strain evidence="5">214</strain>
    </source>
</reference>
<evidence type="ECO:0000313" key="5">
    <source>
        <dbReference type="EMBL" id="GKV35584.1"/>
    </source>
</evidence>
<protein>
    <recommendedName>
        <fullName evidence="4">MSP domain-containing protein</fullName>
    </recommendedName>
</protein>
<dbReference type="InterPro" id="IPR008962">
    <property type="entry name" value="PapD-like_sf"/>
</dbReference>
<dbReference type="PROSITE" id="PS50202">
    <property type="entry name" value="MSP"/>
    <property type="match status" value="1"/>
</dbReference>
<dbReference type="PANTHER" id="PTHR24171">
    <property type="entry name" value="ANKYRIN REPEAT DOMAIN-CONTAINING PROTEIN 39-RELATED"/>
    <property type="match status" value="1"/>
</dbReference>